<dbReference type="SUPFAM" id="SSF53098">
    <property type="entry name" value="Ribonuclease H-like"/>
    <property type="match status" value="1"/>
</dbReference>
<reference evidence="2" key="1">
    <citation type="submission" date="2022-03" db="EMBL/GenBank/DDBJ databases">
        <authorList>
            <person name="Tunstrom K."/>
        </authorList>
    </citation>
    <scope>NUCLEOTIDE SEQUENCE</scope>
</reference>
<dbReference type="AlphaFoldDB" id="A0AAU9VCE1"/>
<dbReference type="InterPro" id="IPR002156">
    <property type="entry name" value="RNaseH_domain"/>
</dbReference>
<keyword evidence="3" id="KW-1185">Reference proteome</keyword>
<sequence>MKRCIRQIWEENRSVRFFWLKAHVGTPDDERVDELAKRQLSLRKRHLIRIKFQRRTSEGRYRRKTYRNRWTAQAIVWCSCTTKRSFFF</sequence>
<dbReference type="EMBL" id="CAKOGL010000030">
    <property type="protein sequence ID" value="CAH2106986.1"/>
    <property type="molecule type" value="Genomic_DNA"/>
</dbReference>
<proteinExistence type="predicted"/>
<dbReference type="PROSITE" id="PS50879">
    <property type="entry name" value="RNASE_H_1"/>
    <property type="match status" value="1"/>
</dbReference>
<evidence type="ECO:0000313" key="3">
    <source>
        <dbReference type="Proteomes" id="UP001153954"/>
    </source>
</evidence>
<accession>A0AAU9VCE1</accession>
<evidence type="ECO:0000313" key="2">
    <source>
        <dbReference type="EMBL" id="CAH2106986.1"/>
    </source>
</evidence>
<comment type="caution">
    <text evidence="2">The sequence shown here is derived from an EMBL/GenBank/DDBJ whole genome shotgun (WGS) entry which is preliminary data.</text>
</comment>
<name>A0AAU9VCE1_EUPED</name>
<feature type="domain" description="RNase H type-1" evidence="1">
    <location>
        <begin position="1"/>
        <end position="41"/>
    </location>
</feature>
<dbReference type="InterPro" id="IPR012337">
    <property type="entry name" value="RNaseH-like_sf"/>
</dbReference>
<dbReference type="Gene3D" id="3.30.420.10">
    <property type="entry name" value="Ribonuclease H-like superfamily/Ribonuclease H"/>
    <property type="match status" value="1"/>
</dbReference>
<dbReference type="GO" id="GO:0004523">
    <property type="term" value="F:RNA-DNA hybrid ribonuclease activity"/>
    <property type="evidence" value="ECO:0007669"/>
    <property type="project" value="InterPro"/>
</dbReference>
<organism evidence="2 3">
    <name type="scientific">Euphydryas editha</name>
    <name type="common">Edith's checkerspot</name>
    <dbReference type="NCBI Taxonomy" id="104508"/>
    <lineage>
        <taxon>Eukaryota</taxon>
        <taxon>Metazoa</taxon>
        <taxon>Ecdysozoa</taxon>
        <taxon>Arthropoda</taxon>
        <taxon>Hexapoda</taxon>
        <taxon>Insecta</taxon>
        <taxon>Pterygota</taxon>
        <taxon>Neoptera</taxon>
        <taxon>Endopterygota</taxon>
        <taxon>Lepidoptera</taxon>
        <taxon>Glossata</taxon>
        <taxon>Ditrysia</taxon>
        <taxon>Papilionoidea</taxon>
        <taxon>Nymphalidae</taxon>
        <taxon>Nymphalinae</taxon>
        <taxon>Euphydryas</taxon>
    </lineage>
</organism>
<gene>
    <name evidence="2" type="ORF">EEDITHA_LOCUS21055</name>
</gene>
<dbReference type="InterPro" id="IPR036397">
    <property type="entry name" value="RNaseH_sf"/>
</dbReference>
<protein>
    <recommendedName>
        <fullName evidence="1">RNase H type-1 domain-containing protein</fullName>
    </recommendedName>
</protein>
<evidence type="ECO:0000259" key="1">
    <source>
        <dbReference type="PROSITE" id="PS50879"/>
    </source>
</evidence>
<dbReference type="Proteomes" id="UP001153954">
    <property type="component" value="Unassembled WGS sequence"/>
</dbReference>
<dbReference type="GO" id="GO:0003676">
    <property type="term" value="F:nucleic acid binding"/>
    <property type="evidence" value="ECO:0007669"/>
    <property type="project" value="InterPro"/>
</dbReference>